<dbReference type="PATRIC" id="fig|1300222.3.peg.5168"/>
<reference evidence="1 2" key="1">
    <citation type="submission" date="2013-03" db="EMBL/GenBank/DDBJ databases">
        <title>Assembly of a new bacterial strain Brevibacillus borstelensis AK1.</title>
        <authorList>
            <person name="Rajan I."/>
            <person name="PoliReddy D."/>
            <person name="Sugumar T."/>
            <person name="Rathinam K."/>
            <person name="Alqarawi S."/>
            <person name="Khalil A.B."/>
            <person name="Sivakumar N."/>
        </authorList>
    </citation>
    <scope>NUCLEOTIDE SEQUENCE [LARGE SCALE GENOMIC DNA]</scope>
    <source>
        <strain evidence="1 2">AK1</strain>
    </source>
</reference>
<proteinExistence type="predicted"/>
<evidence type="ECO:0000313" key="1">
    <source>
        <dbReference type="EMBL" id="EMT50025.1"/>
    </source>
</evidence>
<dbReference type="AlphaFoldDB" id="M8E3I2"/>
<gene>
    <name evidence="1" type="ORF">I532_24597</name>
</gene>
<dbReference type="Proteomes" id="UP000012081">
    <property type="component" value="Unassembled WGS sequence"/>
</dbReference>
<evidence type="ECO:0000313" key="2">
    <source>
        <dbReference type="Proteomes" id="UP000012081"/>
    </source>
</evidence>
<protein>
    <submittedName>
        <fullName evidence="1">Uncharacterized protein</fullName>
    </submittedName>
</protein>
<dbReference type="EMBL" id="APBN01000023">
    <property type="protein sequence ID" value="EMT50025.1"/>
    <property type="molecule type" value="Genomic_DNA"/>
</dbReference>
<dbReference type="OrthoDB" id="2962732at2"/>
<accession>M8E3I2</accession>
<name>M8E3I2_9BACL</name>
<dbReference type="RefSeq" id="WP_003392949.1">
    <property type="nucleotide sequence ID" value="NZ_APBN01000023.1"/>
</dbReference>
<sequence length="296" mass="34774">MQIPNFQSYFRNTGARNKFILSPSWFPFQRQILSEVYGDFKDRDAFVIYLYLCKHFDYTSKKTNRCIDTIHKDLKYNLPTAHRPKYSRKVQNALAWLEREGFIKRVSGKQQWFRSTILVAPDYHHVQQKYYSCHELNFDFEELKAHNKGYIMVPKTVLTEKMLADTTLAKRQWTITKLKTLLLLYAYCWLEFYGGIDPRIVQIDQQGKVDLNPGFCYALKGSTVVITRTVISLIKDGLFIPVRCWFEEGIYTGDVGTYQPNPNAKVVEQIVLRPTHLILHQVETDVMKSKKGYMEI</sequence>
<organism evidence="1 2">
    <name type="scientific">Brevibacillus borstelensis AK1</name>
    <dbReference type="NCBI Taxonomy" id="1300222"/>
    <lineage>
        <taxon>Bacteria</taxon>
        <taxon>Bacillati</taxon>
        <taxon>Bacillota</taxon>
        <taxon>Bacilli</taxon>
        <taxon>Bacillales</taxon>
        <taxon>Paenibacillaceae</taxon>
        <taxon>Brevibacillus</taxon>
    </lineage>
</organism>
<comment type="caution">
    <text evidence="1">The sequence shown here is derived from an EMBL/GenBank/DDBJ whole genome shotgun (WGS) entry which is preliminary data.</text>
</comment>
<keyword evidence="2" id="KW-1185">Reference proteome</keyword>
<dbReference type="STRING" id="1300222.I532_24597"/>